<name>A0A814HQ08_9BILA</name>
<comment type="caution">
    <text evidence="1">The sequence shown here is derived from an EMBL/GenBank/DDBJ whole genome shotgun (WGS) entry which is preliminary data.</text>
</comment>
<organism evidence="1 2">
    <name type="scientific">Brachionus calyciflorus</name>
    <dbReference type="NCBI Taxonomy" id="104777"/>
    <lineage>
        <taxon>Eukaryota</taxon>
        <taxon>Metazoa</taxon>
        <taxon>Spiralia</taxon>
        <taxon>Gnathifera</taxon>
        <taxon>Rotifera</taxon>
        <taxon>Eurotatoria</taxon>
        <taxon>Monogononta</taxon>
        <taxon>Pseudotrocha</taxon>
        <taxon>Ploima</taxon>
        <taxon>Brachionidae</taxon>
        <taxon>Brachionus</taxon>
    </lineage>
</organism>
<gene>
    <name evidence="1" type="ORF">OXX778_LOCUS17025</name>
</gene>
<accession>A0A814HQ08</accession>
<proteinExistence type="predicted"/>
<protein>
    <submittedName>
        <fullName evidence="1">Uncharacterized protein</fullName>
    </submittedName>
</protein>
<reference evidence="1" key="1">
    <citation type="submission" date="2021-02" db="EMBL/GenBank/DDBJ databases">
        <authorList>
            <person name="Nowell W R."/>
        </authorList>
    </citation>
    <scope>NUCLEOTIDE SEQUENCE</scope>
    <source>
        <strain evidence="1">Ploen Becks lab</strain>
    </source>
</reference>
<evidence type="ECO:0000313" key="2">
    <source>
        <dbReference type="Proteomes" id="UP000663879"/>
    </source>
</evidence>
<keyword evidence="2" id="KW-1185">Reference proteome</keyword>
<dbReference type="Proteomes" id="UP000663879">
    <property type="component" value="Unassembled WGS sequence"/>
</dbReference>
<dbReference type="EMBL" id="CAJNOC010004222">
    <property type="protein sequence ID" value="CAF1013833.1"/>
    <property type="molecule type" value="Genomic_DNA"/>
</dbReference>
<evidence type="ECO:0000313" key="1">
    <source>
        <dbReference type="EMBL" id="CAF1013833.1"/>
    </source>
</evidence>
<sequence>MRINGSKKDKTRLDLCCEEIESNIKYLGVWRNGKCFSKEHLRERTLSTWRAAYLLKQHLDLNSNKMSPQLKLHQFKAYVRPITYYGLENCVISQCEKQTMEGLMIKQMLGLDKRSRTSNLLYALRIEPVCSKIKKIKLNHNKRNK</sequence>
<dbReference type="OrthoDB" id="10365528at2759"/>
<dbReference type="AlphaFoldDB" id="A0A814HQ08"/>